<comment type="catalytic activity">
    <reaction evidence="12">
        <text>D-ribose + ATP = D-ribose 5-phosphate + ADP + H(+)</text>
        <dbReference type="Rhea" id="RHEA:13697"/>
        <dbReference type="ChEBI" id="CHEBI:15378"/>
        <dbReference type="ChEBI" id="CHEBI:30616"/>
        <dbReference type="ChEBI" id="CHEBI:47013"/>
        <dbReference type="ChEBI" id="CHEBI:78346"/>
        <dbReference type="ChEBI" id="CHEBI:456216"/>
        <dbReference type="EC" id="2.7.1.15"/>
    </reaction>
</comment>
<dbReference type="SUPFAM" id="SSF53613">
    <property type="entry name" value="Ribokinase-like"/>
    <property type="match status" value="1"/>
</dbReference>
<comment type="cofactor">
    <cofactor evidence="12">
        <name>Mg(2+)</name>
        <dbReference type="ChEBI" id="CHEBI:18420"/>
    </cofactor>
    <text evidence="12">Requires a divalent cation, most likely magnesium in vivo, as an electrophilic catalyst to aid phosphoryl group transfer. It is the chelate of the metal and the nucleotide that is the actual substrate.</text>
</comment>
<dbReference type="GO" id="GO:0046872">
    <property type="term" value="F:metal ion binding"/>
    <property type="evidence" value="ECO:0007669"/>
    <property type="project" value="UniProtKB-KW"/>
</dbReference>
<dbReference type="PANTHER" id="PTHR10584">
    <property type="entry name" value="SUGAR KINASE"/>
    <property type="match status" value="1"/>
</dbReference>
<dbReference type="EMBL" id="CP036276">
    <property type="protein sequence ID" value="QDU47215.1"/>
    <property type="molecule type" value="Genomic_DNA"/>
</dbReference>
<proteinExistence type="inferred from homology"/>
<keyword evidence="9 12" id="KW-0460">Magnesium</keyword>
<dbReference type="Pfam" id="PF00294">
    <property type="entry name" value="PfkB"/>
    <property type="match status" value="1"/>
</dbReference>
<sequence>MPPSAIIVLGSVNTDLVIRSPRIPAPGETVLGGEYFQAPGGKGANQAVAAARAARDPVTFIAAVGDDEFGRAALDNFSRENLVSQYITTVPHQPSGVALIFVDEQGENAISVASGANLHLTPQHVDALPENLFAAAGVFLCCLESPIETVVRGLQRARAAGLITILNPAPALPEIATPEILALVDVLTPNAGEAALLTGRDGVGEAAQQLRDLGCGCVITTLGPDGCQITGETNVRIPSRKVTAVDTTAAGDAFNGALAVAVSEGLALEQAAHWATAAAAIAVTRSGAQPSLADRDEIEAALSKKGE</sequence>
<dbReference type="UniPathway" id="UPA00916">
    <property type="reaction ID" value="UER00889"/>
</dbReference>
<comment type="activity regulation">
    <text evidence="12">Activated by a monovalent cation that binds near, but not in, the active site. The most likely occupant of the site in vivo is potassium. Ion binding induces a conformational change that may alter substrate affinity.</text>
</comment>
<dbReference type="InterPro" id="IPR002173">
    <property type="entry name" value="Carboh/pur_kinase_PfkB_CS"/>
</dbReference>
<dbReference type="GO" id="GO:0005524">
    <property type="term" value="F:ATP binding"/>
    <property type="evidence" value="ECO:0007669"/>
    <property type="project" value="UniProtKB-UniRule"/>
</dbReference>
<feature type="binding site" evidence="12">
    <location>
        <position position="252"/>
    </location>
    <ligand>
        <name>substrate</name>
    </ligand>
</feature>
<feature type="binding site" evidence="12">
    <location>
        <position position="144"/>
    </location>
    <ligand>
        <name>substrate</name>
    </ligand>
</feature>
<feature type="binding site" evidence="12">
    <location>
        <position position="285"/>
    </location>
    <ligand>
        <name>K(+)</name>
        <dbReference type="ChEBI" id="CHEBI:29103"/>
    </ligand>
</feature>
<dbReference type="Proteomes" id="UP000319383">
    <property type="component" value="Chromosome"/>
</dbReference>
<feature type="binding site" evidence="12">
    <location>
        <position position="282"/>
    </location>
    <ligand>
        <name>K(+)</name>
        <dbReference type="ChEBI" id="CHEBI:29103"/>
    </ligand>
</feature>
<feature type="binding site" evidence="12">
    <location>
        <begin position="41"/>
        <end position="45"/>
    </location>
    <ligand>
        <name>substrate</name>
    </ligand>
</feature>
<organism evidence="14 15">
    <name type="scientific">Symmachiella dynata</name>
    <dbReference type="NCBI Taxonomy" id="2527995"/>
    <lineage>
        <taxon>Bacteria</taxon>
        <taxon>Pseudomonadati</taxon>
        <taxon>Planctomycetota</taxon>
        <taxon>Planctomycetia</taxon>
        <taxon>Planctomycetales</taxon>
        <taxon>Planctomycetaceae</taxon>
        <taxon>Symmachiella</taxon>
    </lineage>
</organism>
<comment type="similarity">
    <text evidence="1">Belongs to the carbohydrate kinase pfkB family.</text>
</comment>
<evidence type="ECO:0000256" key="3">
    <source>
        <dbReference type="ARBA" id="ARBA00016943"/>
    </source>
</evidence>
<feature type="active site" description="Proton acceptor" evidence="12">
    <location>
        <position position="252"/>
    </location>
</feature>
<dbReference type="HAMAP" id="MF_01987">
    <property type="entry name" value="Ribokinase"/>
    <property type="match status" value="1"/>
</dbReference>
<keyword evidence="8 12" id="KW-0067">ATP-binding</keyword>
<evidence type="ECO:0000256" key="2">
    <source>
        <dbReference type="ARBA" id="ARBA00012035"/>
    </source>
</evidence>
<dbReference type="GO" id="GO:0019303">
    <property type="term" value="P:D-ribose catabolic process"/>
    <property type="evidence" value="ECO:0007669"/>
    <property type="project" value="UniProtKB-UniRule"/>
</dbReference>
<evidence type="ECO:0000256" key="9">
    <source>
        <dbReference type="ARBA" id="ARBA00022842"/>
    </source>
</evidence>
<dbReference type="RefSeq" id="WP_145379946.1">
    <property type="nucleotide sequence ID" value="NZ_CP036276.1"/>
</dbReference>
<feature type="binding site" evidence="12">
    <location>
        <position position="190"/>
    </location>
    <ligand>
        <name>ATP</name>
        <dbReference type="ChEBI" id="CHEBI:30616"/>
    </ligand>
</feature>
<dbReference type="PANTHER" id="PTHR10584:SF166">
    <property type="entry name" value="RIBOKINASE"/>
    <property type="match status" value="1"/>
</dbReference>
<comment type="function">
    <text evidence="12">Catalyzes the phosphorylation of ribose at O-5 in a reaction requiring ATP and magnesium. The resulting D-ribose-5-phosphate can then be used either for sythesis of nucleotides, histidine, and tryptophan, or as a component of the pentose phosphate pathway.</text>
</comment>
<keyword evidence="15" id="KW-1185">Reference proteome</keyword>
<name>A0A517ZXN9_9PLAN</name>
<comment type="subcellular location">
    <subcellularLocation>
        <location evidence="12">Cytoplasm</location>
    </subcellularLocation>
</comment>
<dbReference type="KEGG" id="sdyn:Mal52_57430"/>
<protein>
    <recommendedName>
        <fullName evidence="3 12">Ribokinase</fullName>
        <shortName evidence="12">RK</shortName>
        <ecNumber evidence="2 12">2.7.1.15</ecNumber>
    </recommendedName>
</protein>
<keyword evidence="11 12" id="KW-0119">Carbohydrate metabolism</keyword>
<reference evidence="14 15" key="1">
    <citation type="submission" date="2019-02" db="EMBL/GenBank/DDBJ databases">
        <title>Deep-cultivation of Planctomycetes and their phenomic and genomic characterization uncovers novel biology.</title>
        <authorList>
            <person name="Wiegand S."/>
            <person name="Jogler M."/>
            <person name="Boedeker C."/>
            <person name="Pinto D."/>
            <person name="Vollmers J."/>
            <person name="Rivas-Marin E."/>
            <person name="Kohn T."/>
            <person name="Peeters S.H."/>
            <person name="Heuer A."/>
            <person name="Rast P."/>
            <person name="Oberbeckmann S."/>
            <person name="Bunk B."/>
            <person name="Jeske O."/>
            <person name="Meyerdierks A."/>
            <person name="Storesund J.E."/>
            <person name="Kallscheuer N."/>
            <person name="Luecker S."/>
            <person name="Lage O.M."/>
            <person name="Pohl T."/>
            <person name="Merkel B.J."/>
            <person name="Hornburger P."/>
            <person name="Mueller R.-W."/>
            <person name="Bruemmer F."/>
            <person name="Labrenz M."/>
            <person name="Spormann A.M."/>
            <person name="Op den Camp H."/>
            <person name="Overmann J."/>
            <person name="Amann R."/>
            <person name="Jetten M.S.M."/>
            <person name="Mascher T."/>
            <person name="Medema M.H."/>
            <person name="Devos D.P."/>
            <person name="Kaster A.-K."/>
            <person name="Ovreas L."/>
            <person name="Rohde M."/>
            <person name="Galperin M.Y."/>
            <person name="Jogler C."/>
        </authorList>
    </citation>
    <scope>NUCLEOTIDE SEQUENCE [LARGE SCALE GENOMIC DNA]</scope>
    <source>
        <strain evidence="14 15">Mal52</strain>
    </source>
</reference>
<evidence type="ECO:0000256" key="8">
    <source>
        <dbReference type="ARBA" id="ARBA00022840"/>
    </source>
</evidence>
<evidence type="ECO:0000256" key="12">
    <source>
        <dbReference type="HAMAP-Rule" id="MF_01987"/>
    </source>
</evidence>
<evidence type="ECO:0000256" key="4">
    <source>
        <dbReference type="ARBA" id="ARBA00022679"/>
    </source>
</evidence>
<evidence type="ECO:0000256" key="11">
    <source>
        <dbReference type="ARBA" id="ARBA00023277"/>
    </source>
</evidence>
<dbReference type="InterPro" id="IPR011877">
    <property type="entry name" value="Ribokinase"/>
</dbReference>
<comment type="caution">
    <text evidence="12">Lacks conserved residue(s) required for the propagation of feature annotation.</text>
</comment>
<dbReference type="Gene3D" id="3.40.1190.20">
    <property type="match status" value="1"/>
</dbReference>
<feature type="domain" description="Carbohydrate kinase PfkB" evidence="13">
    <location>
        <begin position="6"/>
        <end position="292"/>
    </location>
</feature>
<comment type="subunit">
    <text evidence="12">Homodimer.</text>
</comment>
<feature type="binding site" evidence="12">
    <location>
        <begin position="221"/>
        <end position="226"/>
    </location>
    <ligand>
        <name>ATP</name>
        <dbReference type="ChEBI" id="CHEBI:30616"/>
    </ligand>
</feature>
<gene>
    <name evidence="14" type="primary">rbsK_2</name>
    <name evidence="12" type="synonym">rbsK</name>
    <name evidence="14" type="ORF">Mal52_57430</name>
</gene>
<dbReference type="EC" id="2.7.1.15" evidence="2 12"/>
<comment type="similarity">
    <text evidence="12">Belongs to the carbohydrate kinase PfkB family. Ribokinase subfamily.</text>
</comment>
<dbReference type="InterPro" id="IPR029056">
    <property type="entry name" value="Ribokinase-like"/>
</dbReference>
<keyword evidence="6 12" id="KW-0547">Nucleotide-binding</keyword>
<dbReference type="InterPro" id="IPR002139">
    <property type="entry name" value="Ribo/fructo_kinase"/>
</dbReference>
<accession>A0A517ZXN9</accession>
<keyword evidence="7 12" id="KW-0418">Kinase</keyword>
<dbReference type="GO" id="GO:0005829">
    <property type="term" value="C:cytosol"/>
    <property type="evidence" value="ECO:0007669"/>
    <property type="project" value="TreeGrafter"/>
</dbReference>
<dbReference type="CDD" id="cd01174">
    <property type="entry name" value="ribokinase"/>
    <property type="match status" value="1"/>
</dbReference>
<feature type="binding site" evidence="12">
    <location>
        <position position="246"/>
    </location>
    <ligand>
        <name>K(+)</name>
        <dbReference type="ChEBI" id="CHEBI:29103"/>
    </ligand>
</feature>
<comment type="pathway">
    <text evidence="12">Carbohydrate metabolism; D-ribose degradation; D-ribose 5-phosphate from beta-D-ribopyranose: step 2/2.</text>
</comment>
<keyword evidence="12" id="KW-0963">Cytoplasm</keyword>
<keyword evidence="4 12" id="KW-0808">Transferase</keyword>
<keyword evidence="5 12" id="KW-0479">Metal-binding</keyword>
<dbReference type="NCBIfam" id="TIGR02152">
    <property type="entry name" value="D_ribokin_bact"/>
    <property type="match status" value="1"/>
</dbReference>
<feature type="binding site" evidence="12">
    <location>
        <begin position="251"/>
        <end position="252"/>
    </location>
    <ligand>
        <name>ATP</name>
        <dbReference type="ChEBI" id="CHEBI:30616"/>
    </ligand>
</feature>
<evidence type="ECO:0000313" key="15">
    <source>
        <dbReference type="Proteomes" id="UP000319383"/>
    </source>
</evidence>
<evidence type="ECO:0000313" key="14">
    <source>
        <dbReference type="EMBL" id="QDU47215.1"/>
    </source>
</evidence>
<evidence type="ECO:0000256" key="5">
    <source>
        <dbReference type="ARBA" id="ARBA00022723"/>
    </source>
</evidence>
<feature type="binding site" evidence="12">
    <location>
        <position position="287"/>
    </location>
    <ligand>
        <name>K(+)</name>
        <dbReference type="ChEBI" id="CHEBI:29103"/>
    </ligand>
</feature>
<keyword evidence="10 12" id="KW-0630">Potassium</keyword>
<dbReference type="GO" id="GO:0004747">
    <property type="term" value="F:ribokinase activity"/>
    <property type="evidence" value="ECO:0007669"/>
    <property type="project" value="UniProtKB-UniRule"/>
</dbReference>
<feature type="binding site" evidence="12">
    <location>
        <position position="291"/>
    </location>
    <ligand>
        <name>K(+)</name>
        <dbReference type="ChEBI" id="CHEBI:29103"/>
    </ligand>
</feature>
<feature type="binding site" evidence="12">
    <location>
        <position position="248"/>
    </location>
    <ligand>
        <name>K(+)</name>
        <dbReference type="ChEBI" id="CHEBI:29103"/>
    </ligand>
</feature>
<dbReference type="PRINTS" id="PR00990">
    <property type="entry name" value="RIBOKINASE"/>
</dbReference>
<evidence type="ECO:0000256" key="10">
    <source>
        <dbReference type="ARBA" id="ARBA00022958"/>
    </source>
</evidence>
<dbReference type="PROSITE" id="PS00584">
    <property type="entry name" value="PFKB_KINASES_2"/>
    <property type="match status" value="1"/>
</dbReference>
<feature type="binding site" evidence="12">
    <location>
        <begin position="13"/>
        <end position="15"/>
    </location>
    <ligand>
        <name>substrate</name>
    </ligand>
</feature>
<evidence type="ECO:0000256" key="1">
    <source>
        <dbReference type="ARBA" id="ARBA00005380"/>
    </source>
</evidence>
<dbReference type="InterPro" id="IPR011611">
    <property type="entry name" value="PfkB_dom"/>
</dbReference>
<evidence type="ECO:0000256" key="7">
    <source>
        <dbReference type="ARBA" id="ARBA00022777"/>
    </source>
</evidence>
<evidence type="ECO:0000259" key="13">
    <source>
        <dbReference type="Pfam" id="PF00294"/>
    </source>
</evidence>
<evidence type="ECO:0000256" key="6">
    <source>
        <dbReference type="ARBA" id="ARBA00022741"/>
    </source>
</evidence>
<dbReference type="AlphaFoldDB" id="A0A517ZXN9"/>